<dbReference type="InterPro" id="IPR036390">
    <property type="entry name" value="WH_DNA-bd_sf"/>
</dbReference>
<dbReference type="PANTHER" id="PTHR30346">
    <property type="entry name" value="TRANSCRIPTIONAL DUAL REGULATOR HCAR-RELATED"/>
    <property type="match status" value="1"/>
</dbReference>
<dbReference type="SUPFAM" id="SSF46785">
    <property type="entry name" value="Winged helix' DNA-binding domain"/>
    <property type="match status" value="1"/>
</dbReference>
<keyword evidence="2" id="KW-0805">Transcription regulation</keyword>
<dbReference type="Pfam" id="PF03466">
    <property type="entry name" value="LysR_substrate"/>
    <property type="match status" value="1"/>
</dbReference>
<dbReference type="PANTHER" id="PTHR30346:SF29">
    <property type="entry name" value="LYSR SUBSTRATE-BINDING"/>
    <property type="match status" value="1"/>
</dbReference>
<name>A0A1I1QPW4_9ACTN</name>
<comment type="similarity">
    <text evidence="1">Belongs to the LysR transcriptional regulatory family.</text>
</comment>
<reference evidence="6 7" key="1">
    <citation type="submission" date="2016-10" db="EMBL/GenBank/DDBJ databases">
        <authorList>
            <person name="de Groot N.N."/>
        </authorList>
    </citation>
    <scope>NUCLEOTIDE SEQUENCE [LARGE SCALE GENOMIC DNA]</scope>
    <source>
        <strain evidence="6 7">CGMCC 4.5739</strain>
    </source>
</reference>
<dbReference type="STRING" id="910347.SAMN05421773_111219"/>
<evidence type="ECO:0000256" key="1">
    <source>
        <dbReference type="ARBA" id="ARBA00009437"/>
    </source>
</evidence>
<dbReference type="OrthoDB" id="3286335at2"/>
<protein>
    <submittedName>
        <fullName evidence="6">DNA-binding transcriptional regulator, LysR family</fullName>
    </submittedName>
</protein>
<dbReference type="RefSeq" id="WP_093840266.1">
    <property type="nucleotide sequence ID" value="NZ_FOLM01000011.1"/>
</dbReference>
<evidence type="ECO:0000313" key="7">
    <source>
        <dbReference type="Proteomes" id="UP000199207"/>
    </source>
</evidence>
<feature type="domain" description="HTH lysR-type" evidence="5">
    <location>
        <begin position="4"/>
        <end position="61"/>
    </location>
</feature>
<evidence type="ECO:0000256" key="2">
    <source>
        <dbReference type="ARBA" id="ARBA00023015"/>
    </source>
</evidence>
<dbReference type="AlphaFoldDB" id="A0A1I1QPW4"/>
<dbReference type="GO" id="GO:0032993">
    <property type="term" value="C:protein-DNA complex"/>
    <property type="evidence" value="ECO:0007669"/>
    <property type="project" value="TreeGrafter"/>
</dbReference>
<proteinExistence type="inferred from homology"/>
<sequence length="313" mass="32766">MTEFTLPGLRVLRAAARHGSFSTAAENLGYTQSAVSRQIALLEKAVGRALFERHTRGVRPTEAGRVLLRHADAVLGALDAARHELRGLGERRPPGRLRVGAFSTALAALVPGAMAVLAGEEPDARVMLREGMSGQLLRAVARERLDLAVVNLPEGVAGPAVPAGLELLPLPEDPLLVAVAAQHPLAGRTGVTARMLRGERWIAGSSDPGKTLLAGWSDGVFRPEIAVVARDWTAKLGLVAAGLGVTVVPGLAVPALPPAVAVVRIDDPAAVRATALVQRPGAPDAQLRGRFAEALLDVSARMSARLRDRLRAG</sequence>
<dbReference type="Proteomes" id="UP000199207">
    <property type="component" value="Unassembled WGS sequence"/>
</dbReference>
<evidence type="ECO:0000313" key="6">
    <source>
        <dbReference type="EMBL" id="SFD24089.1"/>
    </source>
</evidence>
<evidence type="ECO:0000259" key="5">
    <source>
        <dbReference type="PROSITE" id="PS50931"/>
    </source>
</evidence>
<evidence type="ECO:0000256" key="4">
    <source>
        <dbReference type="ARBA" id="ARBA00023163"/>
    </source>
</evidence>
<dbReference type="PRINTS" id="PR00039">
    <property type="entry name" value="HTHLYSR"/>
</dbReference>
<keyword evidence="3 6" id="KW-0238">DNA-binding</keyword>
<dbReference type="PROSITE" id="PS50931">
    <property type="entry name" value="HTH_LYSR"/>
    <property type="match status" value="1"/>
</dbReference>
<dbReference type="GO" id="GO:0003677">
    <property type="term" value="F:DNA binding"/>
    <property type="evidence" value="ECO:0007669"/>
    <property type="project" value="UniProtKB-KW"/>
</dbReference>
<evidence type="ECO:0000256" key="3">
    <source>
        <dbReference type="ARBA" id="ARBA00023125"/>
    </source>
</evidence>
<dbReference type="InterPro" id="IPR036388">
    <property type="entry name" value="WH-like_DNA-bd_sf"/>
</dbReference>
<dbReference type="GO" id="GO:0003700">
    <property type="term" value="F:DNA-binding transcription factor activity"/>
    <property type="evidence" value="ECO:0007669"/>
    <property type="project" value="InterPro"/>
</dbReference>
<keyword evidence="7" id="KW-1185">Reference proteome</keyword>
<organism evidence="6 7">
    <name type="scientific">Streptomyces aidingensis</name>
    <dbReference type="NCBI Taxonomy" id="910347"/>
    <lineage>
        <taxon>Bacteria</taxon>
        <taxon>Bacillati</taxon>
        <taxon>Actinomycetota</taxon>
        <taxon>Actinomycetes</taxon>
        <taxon>Kitasatosporales</taxon>
        <taxon>Streptomycetaceae</taxon>
        <taxon>Streptomyces</taxon>
    </lineage>
</organism>
<keyword evidence="4" id="KW-0804">Transcription</keyword>
<dbReference type="InterPro" id="IPR005119">
    <property type="entry name" value="LysR_subst-bd"/>
</dbReference>
<dbReference type="Pfam" id="PF00126">
    <property type="entry name" value="HTH_1"/>
    <property type="match status" value="1"/>
</dbReference>
<dbReference type="Gene3D" id="1.10.10.10">
    <property type="entry name" value="Winged helix-like DNA-binding domain superfamily/Winged helix DNA-binding domain"/>
    <property type="match status" value="1"/>
</dbReference>
<accession>A0A1I1QPW4</accession>
<dbReference type="InterPro" id="IPR000847">
    <property type="entry name" value="LysR_HTH_N"/>
</dbReference>
<gene>
    <name evidence="6" type="ORF">SAMN05421773_111219</name>
</gene>
<dbReference type="SUPFAM" id="SSF53850">
    <property type="entry name" value="Periplasmic binding protein-like II"/>
    <property type="match status" value="1"/>
</dbReference>
<dbReference type="Gene3D" id="3.40.190.10">
    <property type="entry name" value="Periplasmic binding protein-like II"/>
    <property type="match status" value="2"/>
</dbReference>
<dbReference type="FunFam" id="1.10.10.10:FF:000001">
    <property type="entry name" value="LysR family transcriptional regulator"/>
    <property type="match status" value="1"/>
</dbReference>
<dbReference type="EMBL" id="FOLM01000011">
    <property type="protein sequence ID" value="SFD24089.1"/>
    <property type="molecule type" value="Genomic_DNA"/>
</dbReference>